<dbReference type="EMBL" id="LYOZ01000052">
    <property type="protein sequence ID" value="OCH97176.1"/>
    <property type="molecule type" value="Genomic_DNA"/>
</dbReference>
<protein>
    <submittedName>
        <fullName evidence="2">Uncharacterized protein</fullName>
    </submittedName>
</protein>
<name>A0ABX2XRJ5_9GAMM</name>
<feature type="transmembrane region" description="Helical" evidence="1">
    <location>
        <begin position="49"/>
        <end position="66"/>
    </location>
</feature>
<keyword evidence="1" id="KW-0812">Transmembrane</keyword>
<evidence type="ECO:0000313" key="2">
    <source>
        <dbReference type="EMBL" id="OCH97176.1"/>
    </source>
</evidence>
<sequence>MPKTAKGILSFIPHINNALILEFLIMMSLLFIFYFIVGVQIVFKPNRFIKLQFLFCLFLTMLLFNFHSHVVRI</sequence>
<dbReference type="InterPro" id="IPR046035">
    <property type="entry name" value="DUF5993"/>
</dbReference>
<organism evidence="2 3">
    <name type="scientific">Legionella jamestowniensis</name>
    <dbReference type="NCBI Taxonomy" id="455"/>
    <lineage>
        <taxon>Bacteria</taxon>
        <taxon>Pseudomonadati</taxon>
        <taxon>Pseudomonadota</taxon>
        <taxon>Gammaproteobacteria</taxon>
        <taxon>Legionellales</taxon>
        <taxon>Legionellaceae</taxon>
        <taxon>Legionella</taxon>
    </lineage>
</organism>
<comment type="caution">
    <text evidence="2">The sequence shown here is derived from an EMBL/GenBank/DDBJ whole genome shotgun (WGS) entry which is preliminary data.</text>
</comment>
<gene>
    <name evidence="2" type="ORF">A8135_05990</name>
</gene>
<evidence type="ECO:0000313" key="3">
    <source>
        <dbReference type="Proteomes" id="UP000093336"/>
    </source>
</evidence>
<keyword evidence="1" id="KW-1133">Transmembrane helix</keyword>
<keyword evidence="1" id="KW-0472">Membrane</keyword>
<proteinExistence type="predicted"/>
<dbReference type="Pfam" id="PF19455">
    <property type="entry name" value="DUF5993"/>
    <property type="match status" value="1"/>
</dbReference>
<evidence type="ECO:0000256" key="1">
    <source>
        <dbReference type="SAM" id="Phobius"/>
    </source>
</evidence>
<reference evidence="2 3" key="1">
    <citation type="submission" date="2016-05" db="EMBL/GenBank/DDBJ databases">
        <authorList>
            <person name="Prochazka B."/>
            <person name="Indra A."/>
            <person name="Hasenberger P."/>
            <person name="Blaschitz M."/>
            <person name="Wagner L."/>
            <person name="Wewalka G."/>
            <person name="Sorschag S."/>
            <person name="Schmid D."/>
            <person name="Ruppitsch W."/>
        </authorList>
    </citation>
    <scope>NUCLEOTIDE SEQUENCE [LARGE SCALE GENOMIC DNA]</scope>
    <source>
        <strain evidence="2 3">974010_12</strain>
    </source>
</reference>
<accession>A0ABX2XRJ5</accession>
<dbReference type="RefSeq" id="WP_058450339.1">
    <property type="nucleotide sequence ID" value="NZ_LNYG01000013.1"/>
</dbReference>
<dbReference type="Proteomes" id="UP000093336">
    <property type="component" value="Unassembled WGS sequence"/>
</dbReference>
<keyword evidence="3" id="KW-1185">Reference proteome</keyword>
<feature type="transmembrane region" description="Helical" evidence="1">
    <location>
        <begin position="20"/>
        <end position="43"/>
    </location>
</feature>